<evidence type="ECO:0000313" key="2">
    <source>
        <dbReference type="Proteomes" id="UP000198341"/>
    </source>
</evidence>
<sequence>MSSSSVPSSKQHQQRTSQFFLLERLPKDILVSHVFARLLIDWNDFESFSALARTNKSLLEMSKDAQMWTHALTRKWGNSAFTMKTTSPSLTAQYLRRVYVTRERALCTQKGVRMHVLHRLQILVNAFSQCSNDPSVGLPSVSEDVLKRALTLALDVLRAADETSVELTSVTAVQNGTEEIEEMFAERVMAARLIGVVLTRFKKARRMVEKVFQFNNNCGGGGIGSGGGDEYFEGTHSLGVEEEEDEEEERTTLILPTTTSTSTNEFDEEQEEATAFRILVARYLSEHFANSSIISNVSTSNANAHHHHHHHRKQTTSISYIPAIPKRYLKKTFDKTCPSEWLFDCLTKNNNISLAVCQAVYLEPLSAIEDFERKKERFRYFPRLPSGGRFPLGSRPPASRHRRELLAMKDGNRTDVSLMSGAWTGARRSNYTSNSNSNSSERRVPFKGTLEFTKAGKISGFFVDAVGTMVVRGWVDPNSLSFALDARYTEVGGLPPVSLFRNEENKEIETRAAMEVNELRTSESSSGFEELAEQLEDEMGCGLYCRYRGVFNSISAGGVFCSNTSATSRSGAFSLWSE</sequence>
<protein>
    <submittedName>
        <fullName evidence="1">Uncharacterized protein</fullName>
    </submittedName>
</protein>
<keyword evidence="2" id="KW-1185">Reference proteome</keyword>
<reference evidence="1 2" key="1">
    <citation type="submission" date="2011-10" db="EMBL/GenBank/DDBJ databases">
        <authorList>
            <person name="Genoscope - CEA"/>
        </authorList>
    </citation>
    <scope>NUCLEOTIDE SEQUENCE [LARGE SCALE GENOMIC DNA]</scope>
    <source>
        <strain evidence="1 2">RCC 1105</strain>
    </source>
</reference>
<dbReference type="RefSeq" id="XP_007508661.1">
    <property type="nucleotide sequence ID" value="XM_007508599.1"/>
</dbReference>
<name>K8FDA2_9CHLO</name>
<dbReference type="Proteomes" id="UP000198341">
    <property type="component" value="Chromosome 16"/>
</dbReference>
<gene>
    <name evidence="1" type="ordered locus">Bathy16g00620</name>
</gene>
<evidence type="ECO:0000313" key="1">
    <source>
        <dbReference type="EMBL" id="CCO20278.1"/>
    </source>
</evidence>
<dbReference type="EMBL" id="FO082263">
    <property type="protein sequence ID" value="CCO20278.1"/>
    <property type="molecule type" value="Genomic_DNA"/>
</dbReference>
<organism evidence="1 2">
    <name type="scientific">Bathycoccus prasinos</name>
    <dbReference type="NCBI Taxonomy" id="41875"/>
    <lineage>
        <taxon>Eukaryota</taxon>
        <taxon>Viridiplantae</taxon>
        <taxon>Chlorophyta</taxon>
        <taxon>Mamiellophyceae</taxon>
        <taxon>Mamiellales</taxon>
        <taxon>Bathycoccaceae</taxon>
        <taxon>Bathycoccus</taxon>
    </lineage>
</organism>
<accession>K8FDA2</accession>
<dbReference type="GeneID" id="19011137"/>
<dbReference type="KEGG" id="bpg:Bathy16g00620"/>
<proteinExistence type="predicted"/>
<dbReference type="AlphaFoldDB" id="K8FDA2"/>